<dbReference type="Proteomes" id="UP000011835">
    <property type="component" value="Chromosome"/>
</dbReference>
<sequence>MMTDTTTTDVPATTAPTGRRRSPKATPGQVMELARTLPLTRDVLRRACDDATPGQLGFLAGLFKMENASRAESKRARLLRQAGFPQSKTLDGYDRGHGLVPRRPGDANSSPASSSWTGPRTSCSTATSDAARRTWPSRSGNWPAGA</sequence>
<reference evidence="2 3" key="1">
    <citation type="journal article" date="2013" name="Genome Announc.">
        <title>Complete Genome Sequence of the Probiotic Bifidobacterium thermophilum Strain RBL67.</title>
        <authorList>
            <person name="Jans C."/>
            <person name="Lacroix C."/>
            <person name="Follador R."/>
            <person name="Stevens M.J."/>
        </authorList>
    </citation>
    <scope>NUCLEOTIDE SEQUENCE [LARGE SCALE GENOMIC DNA]</scope>
    <source>
        <strain evidence="2 3">RBL67</strain>
    </source>
</reference>
<feature type="region of interest" description="Disordered" evidence="1">
    <location>
        <begin position="78"/>
        <end position="146"/>
    </location>
</feature>
<dbReference type="EMBL" id="CP004346">
    <property type="protein sequence ID" value="AGH40627.1"/>
    <property type="molecule type" value="Genomic_DNA"/>
</dbReference>
<dbReference type="KEGG" id="btp:D805_0360"/>
<organism evidence="2 3">
    <name type="scientific">Bifidobacterium thermophilum RBL67</name>
    <dbReference type="NCBI Taxonomy" id="1254439"/>
    <lineage>
        <taxon>Bacteria</taxon>
        <taxon>Bacillati</taxon>
        <taxon>Actinomycetota</taxon>
        <taxon>Actinomycetes</taxon>
        <taxon>Bifidobacteriales</taxon>
        <taxon>Bifidobacteriaceae</taxon>
        <taxon>Bifidobacterium</taxon>
    </lineage>
</organism>
<protein>
    <submittedName>
        <fullName evidence="2">Uncharacterized protein</fullName>
    </submittedName>
</protein>
<evidence type="ECO:0000313" key="2">
    <source>
        <dbReference type="EMBL" id="AGH40627.1"/>
    </source>
</evidence>
<dbReference type="PATRIC" id="fig|1254439.12.peg.358"/>
<evidence type="ECO:0000256" key="1">
    <source>
        <dbReference type="SAM" id="MobiDB-lite"/>
    </source>
</evidence>
<evidence type="ECO:0000313" key="3">
    <source>
        <dbReference type="Proteomes" id="UP000011835"/>
    </source>
</evidence>
<dbReference type="AlphaFoldDB" id="M4RQ19"/>
<feature type="compositionally biased region" description="Polar residues" evidence="1">
    <location>
        <begin position="107"/>
        <end position="128"/>
    </location>
</feature>
<dbReference type="HOGENOM" id="CLU_1773785_0_0_11"/>
<keyword evidence="3" id="KW-1185">Reference proteome</keyword>
<accession>M4RQ19</accession>
<gene>
    <name evidence="2" type="ORF">D805_0360</name>
</gene>
<proteinExistence type="predicted"/>
<name>M4RQ19_9BIFI</name>
<feature type="compositionally biased region" description="Low complexity" evidence="1">
    <location>
        <begin position="1"/>
        <end position="17"/>
    </location>
</feature>
<feature type="region of interest" description="Disordered" evidence="1">
    <location>
        <begin position="1"/>
        <end position="28"/>
    </location>
</feature>